<dbReference type="EMBL" id="CAJNJQ010001212">
    <property type="protein sequence ID" value="CAE7126984.1"/>
    <property type="molecule type" value="Genomic_DNA"/>
</dbReference>
<dbReference type="Pfam" id="PF13391">
    <property type="entry name" value="HNH_2"/>
    <property type="match status" value="1"/>
</dbReference>
<evidence type="ECO:0000313" key="2">
    <source>
        <dbReference type="EMBL" id="CAE7126984.1"/>
    </source>
</evidence>
<sequence>MYCAPSAHRNLPYEPGHTPCHSCRSHVPAKSRVCSNVSPVSVAMKEELSKVAPGGKCCLITRDVRSPEVCYLVDPATPIEMQEELENAWGLEPGELKLDTASNLIWLRHDMHERFDRDEWALVPTEKVLMEMIMFTVCGKPKHFLKSFPNKIWDYHVVRFLPSLTSLSNGVRVMQLAASVMGKAYFKTPR</sequence>
<evidence type="ECO:0000313" key="3">
    <source>
        <dbReference type="Proteomes" id="UP000663827"/>
    </source>
</evidence>
<evidence type="ECO:0000259" key="1">
    <source>
        <dbReference type="Pfam" id="PF13391"/>
    </source>
</evidence>
<dbReference type="InterPro" id="IPR003615">
    <property type="entry name" value="HNH_nuc"/>
</dbReference>
<reference evidence="2" key="1">
    <citation type="submission" date="2021-01" db="EMBL/GenBank/DDBJ databases">
        <authorList>
            <person name="Kaushik A."/>
        </authorList>
    </citation>
    <scope>NUCLEOTIDE SEQUENCE</scope>
    <source>
        <strain evidence="2">AG5</strain>
    </source>
</reference>
<protein>
    <recommendedName>
        <fullName evidence="1">HNH nuclease domain-containing protein</fullName>
    </recommendedName>
</protein>
<feature type="domain" description="HNH nuclease" evidence="1">
    <location>
        <begin position="58"/>
        <end position="122"/>
    </location>
</feature>
<accession>A0A8H3HXL2</accession>
<gene>
    <name evidence="2" type="ORF">RDB_LOCUS60682</name>
</gene>
<comment type="caution">
    <text evidence="2">The sequence shown here is derived from an EMBL/GenBank/DDBJ whole genome shotgun (WGS) entry which is preliminary data.</text>
</comment>
<dbReference type="Proteomes" id="UP000663827">
    <property type="component" value="Unassembled WGS sequence"/>
</dbReference>
<dbReference type="AlphaFoldDB" id="A0A8H3HXL2"/>
<name>A0A8H3HXL2_9AGAM</name>
<organism evidence="2 3">
    <name type="scientific">Rhizoctonia solani</name>
    <dbReference type="NCBI Taxonomy" id="456999"/>
    <lineage>
        <taxon>Eukaryota</taxon>
        <taxon>Fungi</taxon>
        <taxon>Dikarya</taxon>
        <taxon>Basidiomycota</taxon>
        <taxon>Agaricomycotina</taxon>
        <taxon>Agaricomycetes</taxon>
        <taxon>Cantharellales</taxon>
        <taxon>Ceratobasidiaceae</taxon>
        <taxon>Rhizoctonia</taxon>
    </lineage>
</organism>
<proteinExistence type="predicted"/>